<evidence type="ECO:0000313" key="6">
    <source>
        <dbReference type="EMBL" id="KIW43815.1"/>
    </source>
</evidence>
<dbReference type="HOGENOM" id="CLU_024458_0_0_1"/>
<dbReference type="PIRSF" id="PIRSF018169">
    <property type="entry name" value="PAF_acetylhydrolase"/>
    <property type="match status" value="1"/>
</dbReference>
<comment type="catalytic activity">
    <reaction evidence="4">
        <text>a 1-O-alkyl-2-acetyl-sn-glycero-3-phosphocholine + H2O = a 1-O-alkyl-sn-glycero-3-phosphocholine + acetate + H(+)</text>
        <dbReference type="Rhea" id="RHEA:17777"/>
        <dbReference type="ChEBI" id="CHEBI:15377"/>
        <dbReference type="ChEBI" id="CHEBI:15378"/>
        <dbReference type="ChEBI" id="CHEBI:30089"/>
        <dbReference type="ChEBI" id="CHEBI:30909"/>
        <dbReference type="ChEBI" id="CHEBI:36707"/>
        <dbReference type="EC" id="3.1.1.47"/>
    </reaction>
</comment>
<evidence type="ECO:0000256" key="1">
    <source>
        <dbReference type="ARBA" id="ARBA00022801"/>
    </source>
</evidence>
<feature type="compositionally biased region" description="Polar residues" evidence="5">
    <location>
        <begin position="432"/>
        <end position="441"/>
    </location>
</feature>
<dbReference type="AlphaFoldDB" id="A0A0D2DMV5"/>
<proteinExistence type="inferred from homology"/>
<feature type="region of interest" description="Disordered" evidence="5">
    <location>
        <begin position="1"/>
        <end position="21"/>
    </location>
</feature>
<dbReference type="VEuPathDB" id="FungiDB:PV06_04879"/>
<keyword evidence="1 4" id="KW-0378">Hydrolase</keyword>
<feature type="region of interest" description="Disordered" evidence="5">
    <location>
        <begin position="391"/>
        <end position="411"/>
    </location>
</feature>
<feature type="compositionally biased region" description="Polar residues" evidence="5">
    <location>
        <begin position="391"/>
        <end position="405"/>
    </location>
</feature>
<reference evidence="6 7" key="1">
    <citation type="submission" date="2015-01" db="EMBL/GenBank/DDBJ databases">
        <title>The Genome Sequence of Exophiala oligosperma CBS72588.</title>
        <authorList>
            <consortium name="The Broad Institute Genomics Platform"/>
            <person name="Cuomo C."/>
            <person name="de Hoog S."/>
            <person name="Gorbushina A."/>
            <person name="Stielow B."/>
            <person name="Teixiera M."/>
            <person name="Abouelleil A."/>
            <person name="Chapman S.B."/>
            <person name="Priest M."/>
            <person name="Young S.K."/>
            <person name="Wortman J."/>
            <person name="Nusbaum C."/>
            <person name="Birren B."/>
        </authorList>
    </citation>
    <scope>NUCLEOTIDE SEQUENCE [LARGE SCALE GENOMIC DNA]</scope>
    <source>
        <strain evidence="6 7">CBS 72588</strain>
    </source>
</reference>
<dbReference type="GO" id="GO:0003847">
    <property type="term" value="F:1-alkyl-2-acetylglycerophosphocholine esterase activity"/>
    <property type="evidence" value="ECO:0007669"/>
    <property type="project" value="UniProtKB-UniRule"/>
</dbReference>
<keyword evidence="3 4" id="KW-0443">Lipid metabolism</keyword>
<dbReference type="EMBL" id="KN847335">
    <property type="protein sequence ID" value="KIW43815.1"/>
    <property type="molecule type" value="Genomic_DNA"/>
</dbReference>
<dbReference type="Pfam" id="PF03403">
    <property type="entry name" value="PAF-AH_p_II"/>
    <property type="match status" value="1"/>
</dbReference>
<dbReference type="OrthoDB" id="2363873at2759"/>
<dbReference type="STRING" id="215243.A0A0D2DMV5"/>
<dbReference type="Proteomes" id="UP000053342">
    <property type="component" value="Unassembled WGS sequence"/>
</dbReference>
<dbReference type="InterPro" id="IPR029058">
    <property type="entry name" value="AB_hydrolase_fold"/>
</dbReference>
<dbReference type="PANTHER" id="PTHR10272">
    <property type="entry name" value="PLATELET-ACTIVATING FACTOR ACETYLHYDROLASE"/>
    <property type="match status" value="1"/>
</dbReference>
<sequence>MISSYLNPIPSLPKPPGPHRVGTTEFEIPVSEISSSSSVPDEKIVTIKFRIFYPTTESATSKSSVPWLPSPQRTWQQAYASFLGANSRVSSLVSYLPFTINYTTLPVLADAPLLPRNSSTQFPLAIFSHGLGGNFNTYSSICTSLASFGVVCVAPEHRDGSAPTSLIRSADGSTTAIPYQKLAHSPTAEVLNARNAQLRIRLWELELLFSAVTGLHMGKEYTNYASSSTHRPEEMPSFEKKLNLQPGQVSWVGHSFGAATIVQFIKSVYYHQYLPSLKDTPYENDMDWRPLYKPAANHDLVRQVTPASPIGLLDLWTMPLRGELTQWLWERPLPCYDCEAGVDGDKIPPNVVAIVTAEFYKYTDLLNRMKAALSANPVEAMQSFDSRSSVVATSNASTDESTAPSTPDEAALESDLGIEEAGITAFDVDAQSPASSRTSTPSNDSISERDSSASSSMTSFAPLVESDGNITPKMFLIPNSAHLSQSDFGVLFPRLTRYLMKAQEPEETLNLNVRAVLAVMRGAGLDIAAHRPGDDTEAAVDTILTDRCTEKRFIPISLSS</sequence>
<organism evidence="6 7">
    <name type="scientific">Exophiala oligosperma</name>
    <dbReference type="NCBI Taxonomy" id="215243"/>
    <lineage>
        <taxon>Eukaryota</taxon>
        <taxon>Fungi</taxon>
        <taxon>Dikarya</taxon>
        <taxon>Ascomycota</taxon>
        <taxon>Pezizomycotina</taxon>
        <taxon>Eurotiomycetes</taxon>
        <taxon>Chaetothyriomycetidae</taxon>
        <taxon>Chaetothyriales</taxon>
        <taxon>Herpotrichiellaceae</taxon>
        <taxon>Exophiala</taxon>
    </lineage>
</organism>
<accession>A0A0D2DMV5</accession>
<evidence type="ECO:0000256" key="4">
    <source>
        <dbReference type="PIRNR" id="PIRNR018169"/>
    </source>
</evidence>
<evidence type="ECO:0000313" key="7">
    <source>
        <dbReference type="Proteomes" id="UP000053342"/>
    </source>
</evidence>
<dbReference type="GeneID" id="27356953"/>
<dbReference type="PANTHER" id="PTHR10272:SF7">
    <property type="entry name" value="PHOSPHOLIPASE-RELATED"/>
    <property type="match status" value="1"/>
</dbReference>
<dbReference type="Gene3D" id="3.40.50.1820">
    <property type="entry name" value="alpha/beta hydrolase"/>
    <property type="match status" value="1"/>
</dbReference>
<dbReference type="GO" id="GO:0016042">
    <property type="term" value="P:lipid catabolic process"/>
    <property type="evidence" value="ECO:0007669"/>
    <property type="project" value="UniProtKB-KW"/>
</dbReference>
<feature type="region of interest" description="Disordered" evidence="5">
    <location>
        <begin position="427"/>
        <end position="457"/>
    </location>
</feature>
<dbReference type="RefSeq" id="XP_016264031.1">
    <property type="nucleotide sequence ID" value="XM_016405825.1"/>
</dbReference>
<dbReference type="SUPFAM" id="SSF53474">
    <property type="entry name" value="alpha/beta-Hydrolases"/>
    <property type="match status" value="1"/>
</dbReference>
<evidence type="ECO:0000256" key="5">
    <source>
        <dbReference type="SAM" id="MobiDB-lite"/>
    </source>
</evidence>
<dbReference type="InterPro" id="IPR016715">
    <property type="entry name" value="PAF_acetylhydro_eukaryote"/>
</dbReference>
<protein>
    <recommendedName>
        <fullName evidence="4">Putative phospholipase</fullName>
        <ecNumber evidence="4">3.1.1.47</ecNumber>
    </recommendedName>
</protein>
<evidence type="ECO:0000256" key="3">
    <source>
        <dbReference type="ARBA" id="ARBA00023098"/>
    </source>
</evidence>
<evidence type="ECO:0000256" key="2">
    <source>
        <dbReference type="ARBA" id="ARBA00022963"/>
    </source>
</evidence>
<keyword evidence="2 4" id="KW-0442">Lipid degradation</keyword>
<dbReference type="EC" id="3.1.1.47" evidence="4"/>
<gene>
    <name evidence="6" type="ORF">PV06_04879</name>
</gene>
<keyword evidence="7" id="KW-1185">Reference proteome</keyword>
<name>A0A0D2DMV5_9EURO</name>
<comment type="similarity">
    <text evidence="4">Belongs to the serine esterase family.</text>
</comment>